<dbReference type="AlphaFoldDB" id="Q489L5"/>
<reference evidence="1" key="1">
    <citation type="journal article" date="2005" name="Proc. Natl. Acad. Sci. U.S.A.">
        <title>The psychrophilic lifestyle as revealed by the genome sequence of Colwellia psychrerythraea 34H through genomic and proteomic analyses.</title>
        <authorList>
            <person name="Methe B.A."/>
            <person name="Nelson K.E."/>
            <person name="Deming J.W."/>
            <person name="Momen B."/>
            <person name="Melamud E."/>
            <person name="Zhang X."/>
            <person name="Moult J."/>
            <person name="Madupu R."/>
            <person name="Nelson W.C."/>
            <person name="Dodson R.J."/>
            <person name="Brinkac L.M."/>
            <person name="Daugherty S.C."/>
            <person name="Durkin A.S."/>
            <person name="DeBoy R.T."/>
            <person name="Kolonay J.F."/>
            <person name="Sullivan S.A."/>
            <person name="Zhou L."/>
            <person name="Davidsen T.M."/>
            <person name="Wu M."/>
            <person name="Huston A.L."/>
            <person name="Lewis M."/>
            <person name="Weaver B."/>
            <person name="Weidman J.F."/>
            <person name="Khouri H."/>
            <person name="Utterback T.R."/>
            <person name="Feldblyum T.V."/>
            <person name="Fraser C.M."/>
        </authorList>
    </citation>
    <scope>NUCLEOTIDE SEQUENCE [LARGE SCALE GENOMIC DNA]</scope>
    <source>
        <strain evidence="1">34H</strain>
    </source>
</reference>
<proteinExistence type="predicted"/>
<dbReference type="Proteomes" id="UP000000547">
    <property type="component" value="Chromosome"/>
</dbReference>
<dbReference type="EMBL" id="CP000083">
    <property type="protein sequence ID" value="AAZ25143.1"/>
    <property type="molecule type" value="Genomic_DNA"/>
</dbReference>
<organism evidence="1 2">
    <name type="scientific">Colwellia psychrerythraea (strain 34H / ATCC BAA-681)</name>
    <name type="common">Vibrio psychroerythus</name>
    <dbReference type="NCBI Taxonomy" id="167879"/>
    <lineage>
        <taxon>Bacteria</taxon>
        <taxon>Pseudomonadati</taxon>
        <taxon>Pseudomonadota</taxon>
        <taxon>Gammaproteobacteria</taxon>
        <taxon>Alteromonadales</taxon>
        <taxon>Colwelliaceae</taxon>
        <taxon>Colwellia</taxon>
    </lineage>
</organism>
<sequence length="44" mass="5207">MMDWYAAIWGDYSDYHQSFKFIIKGLCTLMFIKESLTDHTNAVD</sequence>
<evidence type="ECO:0000313" key="1">
    <source>
        <dbReference type="EMBL" id="AAZ25143.1"/>
    </source>
</evidence>
<dbReference type="HOGENOM" id="CLU_3214867_0_0_6"/>
<evidence type="ECO:0000313" key="2">
    <source>
        <dbReference type="Proteomes" id="UP000000547"/>
    </source>
</evidence>
<dbReference type="STRING" id="167879.CPS_0491"/>
<dbReference type="KEGG" id="cps:CPS_0491"/>
<gene>
    <name evidence="1" type="ordered locus">CPS_0491</name>
</gene>
<protein>
    <submittedName>
        <fullName evidence="1">Uncharacterized protein</fullName>
    </submittedName>
</protein>
<name>Q489L5_COLP3</name>
<accession>Q489L5</accession>